<dbReference type="InterPro" id="IPR025452">
    <property type="entry name" value="DUF4218"/>
</dbReference>
<dbReference type="PANTHER" id="PTHR48451">
    <property type="entry name" value="DUF4218 DOMAIN-CONTAINING PROTEIN"/>
    <property type="match status" value="1"/>
</dbReference>
<evidence type="ECO:0000313" key="4">
    <source>
        <dbReference type="Proteomes" id="UP001234989"/>
    </source>
</evidence>
<accession>A0AAF0U209</accession>
<gene>
    <name evidence="3" type="ORF">MTR67_031119</name>
</gene>
<evidence type="ECO:0000313" key="3">
    <source>
        <dbReference type="EMBL" id="WMV37734.1"/>
    </source>
</evidence>
<dbReference type="PANTHER" id="PTHR48451:SF1">
    <property type="entry name" value="DUF4218 DOMAIN-CONTAINING PROTEIN"/>
    <property type="match status" value="1"/>
</dbReference>
<feature type="region of interest" description="Disordered" evidence="1">
    <location>
        <begin position="286"/>
        <end position="313"/>
    </location>
</feature>
<keyword evidence="4" id="KW-1185">Reference proteome</keyword>
<evidence type="ECO:0000256" key="1">
    <source>
        <dbReference type="SAM" id="MobiDB-lite"/>
    </source>
</evidence>
<sequence length="423" mass="48761">MVKNRYRVEGSICEAYIIKEISTFSSHYFQPNVQTRLNKVTRNDDGGEVDAPDGCLSTFLHPGRPSGEINGRYLSDKEWDAARIYVLLNCEEIQQFIPIFEFELKRNSENISLEEIDKETNSRFANWFEAYNNYSFSGEDKVLVRKTFNRVGSERLSDSLGKAKKTFLRKQKIPKWIAQVHWDGLMQYWNFDGFKKISAINSKNRMSSNNGEGPSLYTGGSVAFADYRRRHKELTGKELRNDELFLMTHKTKNEKKWICGKSERLWNTFTNTIKDKVGETLTLRNEEGLEVDDGDMERNTTTNGEDEGEKTSEDDVNLLKTISEEQLLKTWIETVGGTKKEKYMGLNPSNIPTQQIFETPEFQQLLDRVLEQRMTNMQEHVQMDIRENMKAQVTIAVRATVARMLGFTPRPLPDGSGSTPNVH</sequence>
<evidence type="ECO:0000259" key="2">
    <source>
        <dbReference type="Pfam" id="PF13960"/>
    </source>
</evidence>
<organism evidence="3 4">
    <name type="scientific">Solanum verrucosum</name>
    <dbReference type="NCBI Taxonomy" id="315347"/>
    <lineage>
        <taxon>Eukaryota</taxon>
        <taxon>Viridiplantae</taxon>
        <taxon>Streptophyta</taxon>
        <taxon>Embryophyta</taxon>
        <taxon>Tracheophyta</taxon>
        <taxon>Spermatophyta</taxon>
        <taxon>Magnoliopsida</taxon>
        <taxon>eudicotyledons</taxon>
        <taxon>Gunneridae</taxon>
        <taxon>Pentapetalae</taxon>
        <taxon>asterids</taxon>
        <taxon>lamiids</taxon>
        <taxon>Solanales</taxon>
        <taxon>Solanaceae</taxon>
        <taxon>Solanoideae</taxon>
        <taxon>Solaneae</taxon>
        <taxon>Solanum</taxon>
    </lineage>
</organism>
<protein>
    <recommendedName>
        <fullName evidence="2">DUF4218 domain-containing protein</fullName>
    </recommendedName>
</protein>
<name>A0AAF0U209_SOLVR</name>
<dbReference type="EMBL" id="CP133618">
    <property type="protein sequence ID" value="WMV37734.1"/>
    <property type="molecule type" value="Genomic_DNA"/>
</dbReference>
<dbReference type="Proteomes" id="UP001234989">
    <property type="component" value="Chromosome 7"/>
</dbReference>
<reference evidence="3" key="1">
    <citation type="submission" date="2023-08" db="EMBL/GenBank/DDBJ databases">
        <title>A de novo genome assembly of Solanum verrucosum Schlechtendal, a Mexican diploid species geographically isolated from the other diploid A-genome species in potato relatives.</title>
        <authorList>
            <person name="Hosaka K."/>
        </authorList>
    </citation>
    <scope>NUCLEOTIDE SEQUENCE</scope>
    <source>
        <tissue evidence="3">Young leaves</tissue>
    </source>
</reference>
<feature type="compositionally biased region" description="Acidic residues" evidence="1">
    <location>
        <begin position="304"/>
        <end position="313"/>
    </location>
</feature>
<feature type="domain" description="DUF4218" evidence="2">
    <location>
        <begin position="2"/>
        <end position="43"/>
    </location>
</feature>
<dbReference type="Pfam" id="PF13960">
    <property type="entry name" value="DUF4218"/>
    <property type="match status" value="1"/>
</dbReference>
<dbReference type="AlphaFoldDB" id="A0AAF0U209"/>
<dbReference type="InterPro" id="IPR004252">
    <property type="entry name" value="Probable_transposase_24"/>
</dbReference>
<proteinExistence type="predicted"/>
<dbReference type="Pfam" id="PF03004">
    <property type="entry name" value="Transposase_24"/>
    <property type="match status" value="1"/>
</dbReference>